<evidence type="ECO:0000313" key="1">
    <source>
        <dbReference type="EMBL" id="CAL1362643.1"/>
    </source>
</evidence>
<sequence>MELRRSEEQGAAVKVRAKKRGGSVMPAKKKLVKRMVFDSIVESVASFLGHFCGGGGGGGHGYSNNEPLAKLPNNGGGIITVGAFKCKAFEEDRSSFRPLAR</sequence>
<name>A0AAV2D0W3_9ROSI</name>
<evidence type="ECO:0000313" key="2">
    <source>
        <dbReference type="Proteomes" id="UP001497516"/>
    </source>
</evidence>
<dbReference type="EMBL" id="OZ034814">
    <property type="protein sequence ID" value="CAL1362643.1"/>
    <property type="molecule type" value="Genomic_DNA"/>
</dbReference>
<protein>
    <submittedName>
        <fullName evidence="1">Uncharacterized protein</fullName>
    </submittedName>
</protein>
<dbReference type="AlphaFoldDB" id="A0AAV2D0W3"/>
<reference evidence="1 2" key="1">
    <citation type="submission" date="2024-04" db="EMBL/GenBank/DDBJ databases">
        <authorList>
            <person name="Fracassetti M."/>
        </authorList>
    </citation>
    <scope>NUCLEOTIDE SEQUENCE [LARGE SCALE GENOMIC DNA]</scope>
</reference>
<proteinExistence type="predicted"/>
<organism evidence="1 2">
    <name type="scientific">Linum trigynum</name>
    <dbReference type="NCBI Taxonomy" id="586398"/>
    <lineage>
        <taxon>Eukaryota</taxon>
        <taxon>Viridiplantae</taxon>
        <taxon>Streptophyta</taxon>
        <taxon>Embryophyta</taxon>
        <taxon>Tracheophyta</taxon>
        <taxon>Spermatophyta</taxon>
        <taxon>Magnoliopsida</taxon>
        <taxon>eudicotyledons</taxon>
        <taxon>Gunneridae</taxon>
        <taxon>Pentapetalae</taxon>
        <taxon>rosids</taxon>
        <taxon>fabids</taxon>
        <taxon>Malpighiales</taxon>
        <taxon>Linaceae</taxon>
        <taxon>Linum</taxon>
    </lineage>
</organism>
<dbReference type="Proteomes" id="UP001497516">
    <property type="component" value="Chromosome 10"/>
</dbReference>
<gene>
    <name evidence="1" type="ORF">LTRI10_LOCUS9551</name>
</gene>
<accession>A0AAV2D0W3</accession>
<keyword evidence="2" id="KW-1185">Reference proteome</keyword>